<protein>
    <submittedName>
        <fullName evidence="12">5'-nucleotidase C-terminal domain-containing protein</fullName>
    </submittedName>
</protein>
<dbReference type="InterPro" id="IPR008334">
    <property type="entry name" value="5'-Nucleotdase_C"/>
</dbReference>
<keyword evidence="8" id="KW-0378">Hydrolase</keyword>
<evidence type="ECO:0000259" key="11">
    <source>
        <dbReference type="Pfam" id="PF02872"/>
    </source>
</evidence>
<dbReference type="Proteomes" id="UP001179842">
    <property type="component" value="Chromosome"/>
</dbReference>
<evidence type="ECO:0000313" key="13">
    <source>
        <dbReference type="Proteomes" id="UP001179842"/>
    </source>
</evidence>
<dbReference type="PANTHER" id="PTHR11575">
    <property type="entry name" value="5'-NUCLEOTIDASE-RELATED"/>
    <property type="match status" value="1"/>
</dbReference>
<dbReference type="EMBL" id="CP122979">
    <property type="protein sequence ID" value="WGI36852.1"/>
    <property type="molecule type" value="Genomic_DNA"/>
</dbReference>
<evidence type="ECO:0000256" key="9">
    <source>
        <dbReference type="SAM" id="Coils"/>
    </source>
</evidence>
<dbReference type="PROSITE" id="PS51257">
    <property type="entry name" value="PROKAR_LIPOPROTEIN"/>
    <property type="match status" value="1"/>
</dbReference>
<comment type="similarity">
    <text evidence="8">Belongs to the 5'-nucleotidase family.</text>
</comment>
<dbReference type="PANTHER" id="PTHR11575:SF24">
    <property type="entry name" value="5'-NUCLEOTIDASE"/>
    <property type="match status" value="1"/>
</dbReference>
<keyword evidence="2" id="KW-1003">Cell membrane</keyword>
<dbReference type="InterPro" id="IPR006146">
    <property type="entry name" value="5'-Nucleotdase_CS"/>
</dbReference>
<dbReference type="SUPFAM" id="SSF55816">
    <property type="entry name" value="5'-nucleotidase (syn. UDP-sugar hydrolase), C-terminal domain"/>
    <property type="match status" value="1"/>
</dbReference>
<dbReference type="InterPro" id="IPR004843">
    <property type="entry name" value="Calcineurin-like_PHP"/>
</dbReference>
<sequence length="716" mass="80966">MKNFKKILTLGSISSVAAIPFLIASCQKTDTEDSQKKIKELEEKLKLLEQKTKNLDASKVRELYFSTNDQYNNLLEALSKKTGEIFKKLDKEKDKNNIDKLNQELLNIYFQAKVELTPLVQEINYLFKKLKELEKDSKVKTVKIFHTNDEHGRLKYDAGKYNLYSGMERTGKYLKNINRDLLISAGDMIQGLPLSDSDKGETISKIAKYTGYDSVTVGNHEFDYGLDHIRNLNEQTSKSEFGRTMPFISANIVWKDFKDVETKPDGYSQENVGKRVFKPWIIKELDNNLKVAIIGLTTPDTRYTSHPKNSELVDFVEPVDAAKKAIEELKVAHPEINFVIISSHLGTGRNTVEWTSEYLAKNVEGVDLVIDGHSHTYVKIHDVEGTKVKVTQTEAYTKYLGDIDLTFDTETGTIVDVKQQLRDIYQITVATADNNDLWIEELEKKFNEINKVIQFTSPGHFKHVESQIIGQTPYWIGRIKPTSLGVLASNALAWEFVKQKSWEAKSNWEAATLDNLVGLTNGGGLRTDLKEGQISRGDILGISPFGNRISAVRVKGDTLLEVIKHGASKGKSGAYGQWSSNVSFTINVEKEEKDNQTNWVWKLDESSVKINDKAIDNNKYYYIVTNDFILAGGDGYKMLDISKANEKAELAYEGNEYIKTLIEYAKIYSKDSLTQEESQALYGHKLSDYLTGTLFNKQVVNIPQEANPEAKALEAN</sequence>
<evidence type="ECO:0000313" key="12">
    <source>
        <dbReference type="EMBL" id="WGI36852.1"/>
    </source>
</evidence>
<keyword evidence="4" id="KW-0677">Repeat</keyword>
<organism evidence="12 13">
    <name type="scientific">Mesomycoplasma lagogenitalium</name>
    <dbReference type="NCBI Taxonomy" id="171286"/>
    <lineage>
        <taxon>Bacteria</taxon>
        <taxon>Bacillati</taxon>
        <taxon>Mycoplasmatota</taxon>
        <taxon>Mycoplasmoidales</taxon>
        <taxon>Metamycoplasmataceae</taxon>
        <taxon>Mesomycoplasma</taxon>
    </lineage>
</organism>
<keyword evidence="3 8" id="KW-0732">Signal</keyword>
<feature type="domain" description="5'-Nucleotidase C-terminal" evidence="11">
    <location>
        <begin position="478"/>
        <end position="640"/>
    </location>
</feature>
<evidence type="ECO:0000259" key="10">
    <source>
        <dbReference type="Pfam" id="PF00149"/>
    </source>
</evidence>
<evidence type="ECO:0000256" key="8">
    <source>
        <dbReference type="RuleBase" id="RU362119"/>
    </source>
</evidence>
<dbReference type="NCBIfam" id="NF033817">
    <property type="entry name" value="Mplas_variab_LP"/>
    <property type="match status" value="1"/>
</dbReference>
<accession>A0ABY8LXI7</accession>
<gene>
    <name evidence="12" type="ORF">QEG99_01035</name>
</gene>
<dbReference type="CDD" id="cd00845">
    <property type="entry name" value="MPP_UshA_N_like"/>
    <property type="match status" value="1"/>
</dbReference>
<feature type="domain" description="Calcineurin-like phosphoesterase" evidence="10">
    <location>
        <begin position="143"/>
        <end position="377"/>
    </location>
</feature>
<keyword evidence="8" id="KW-0547">Nucleotide-binding</keyword>
<keyword evidence="7" id="KW-0449">Lipoprotein</keyword>
<keyword evidence="9" id="KW-0175">Coiled coil</keyword>
<feature type="chain" id="PRO_5045000328" evidence="8">
    <location>
        <begin position="18"/>
        <end position="716"/>
    </location>
</feature>
<dbReference type="PROSITE" id="PS00786">
    <property type="entry name" value="5_NUCLEOTIDASE_2"/>
    <property type="match status" value="1"/>
</dbReference>
<keyword evidence="6" id="KW-0564">Palmitate</keyword>
<name>A0ABY8LXI7_9BACT</name>
<dbReference type="InterPro" id="IPR036907">
    <property type="entry name" value="5'-Nucleotdase_C_sf"/>
</dbReference>
<comment type="subcellular location">
    <subcellularLocation>
        <location evidence="1">Cell membrane</location>
        <topology evidence="1">Lipid-anchor</topology>
    </subcellularLocation>
</comment>
<dbReference type="RefSeq" id="WP_280102155.1">
    <property type="nucleotide sequence ID" value="NZ_CP122979.1"/>
</dbReference>
<feature type="signal peptide" evidence="8">
    <location>
        <begin position="1"/>
        <end position="17"/>
    </location>
</feature>
<evidence type="ECO:0000256" key="5">
    <source>
        <dbReference type="ARBA" id="ARBA00023136"/>
    </source>
</evidence>
<evidence type="ECO:0000256" key="4">
    <source>
        <dbReference type="ARBA" id="ARBA00022737"/>
    </source>
</evidence>
<evidence type="ECO:0000256" key="7">
    <source>
        <dbReference type="ARBA" id="ARBA00023288"/>
    </source>
</evidence>
<dbReference type="Pfam" id="PF00149">
    <property type="entry name" value="Metallophos"/>
    <property type="match status" value="1"/>
</dbReference>
<dbReference type="Pfam" id="PF02872">
    <property type="entry name" value="5_nucleotid_C"/>
    <property type="match status" value="1"/>
</dbReference>
<dbReference type="SUPFAM" id="SSF56300">
    <property type="entry name" value="Metallo-dependent phosphatases"/>
    <property type="match status" value="1"/>
</dbReference>
<dbReference type="Gene3D" id="3.90.780.10">
    <property type="entry name" value="5'-Nucleotidase, C-terminal domain"/>
    <property type="match status" value="1"/>
</dbReference>
<dbReference type="Gene3D" id="3.60.21.10">
    <property type="match status" value="1"/>
</dbReference>
<dbReference type="InterPro" id="IPR049890">
    <property type="entry name" value="VlpA-F-like_signal"/>
</dbReference>
<dbReference type="PRINTS" id="PR01607">
    <property type="entry name" value="APYRASEFAMLY"/>
</dbReference>
<reference evidence="12" key="1">
    <citation type="submission" date="2023-04" db="EMBL/GenBank/DDBJ databases">
        <title>Completed genome of Mycoplasma lagogenitalium type strain 12MS.</title>
        <authorList>
            <person name="Spergser J."/>
        </authorList>
    </citation>
    <scope>NUCLEOTIDE SEQUENCE</scope>
    <source>
        <strain evidence="12">12MS</strain>
    </source>
</reference>
<evidence type="ECO:0000256" key="2">
    <source>
        <dbReference type="ARBA" id="ARBA00022475"/>
    </source>
</evidence>
<dbReference type="InterPro" id="IPR006179">
    <property type="entry name" value="5_nucleotidase/apyrase"/>
</dbReference>
<evidence type="ECO:0000256" key="3">
    <source>
        <dbReference type="ARBA" id="ARBA00022729"/>
    </source>
</evidence>
<feature type="coiled-coil region" evidence="9">
    <location>
        <begin position="24"/>
        <end position="58"/>
    </location>
</feature>
<dbReference type="InterPro" id="IPR029052">
    <property type="entry name" value="Metallo-depent_PP-like"/>
</dbReference>
<evidence type="ECO:0000256" key="1">
    <source>
        <dbReference type="ARBA" id="ARBA00004193"/>
    </source>
</evidence>
<keyword evidence="5" id="KW-0472">Membrane</keyword>
<evidence type="ECO:0000256" key="6">
    <source>
        <dbReference type="ARBA" id="ARBA00023139"/>
    </source>
</evidence>
<keyword evidence="13" id="KW-1185">Reference proteome</keyword>
<proteinExistence type="inferred from homology"/>